<name>A0AAX4PFS8_9CHLO</name>
<proteinExistence type="predicted"/>
<dbReference type="Pfam" id="PF04142">
    <property type="entry name" value="Nuc_sug_transp"/>
    <property type="match status" value="1"/>
</dbReference>
<feature type="transmembrane region" description="Helical" evidence="5">
    <location>
        <begin position="360"/>
        <end position="384"/>
    </location>
</feature>
<evidence type="ECO:0000313" key="8">
    <source>
        <dbReference type="Proteomes" id="UP001472866"/>
    </source>
</evidence>
<keyword evidence="3 5" id="KW-1133">Transmembrane helix</keyword>
<sequence>MVSTAPEDLAPAGLEGKKVLERLLLPELKGVARELGLKVGGTKAAILQRIVDYATIFVVYDVTLTDLKLFVFEPNDDLGREEKLVFDPDQRKALWATSLRDAVGGLEDTDCVLPLDEELNAVERDVLAETLRRMGEDDLSRTLLGDENEASAPNAVTGGTGAAPTPLLLRLPLMAGLAVQYGLQTYFQHRYLSKRVNKLGLVFCCEVVKLAIASAALAVEALRGGERVEIFSRKTARSVMLCSLPALIYVIQNLCVQTAYSELDSITFNCLNQTKLITTAAALFAIKGVRQSARQMVALGLVSGGAMLLAVRDSGGQRAAAGAGEATAKGVAMILAAAGLSGVAATLTQIFMQDMRLSPFLVTVSMCLVSIATVGGSILSQAAINGEPLAAVFDHWTALSVVPVITQALGGMLVGLVTNYCGSINKGIAFVCGLAVSAVCECAVTGVMLPWNALLALVFVAQGSFMHTKESILARERAVKKKD</sequence>
<feature type="transmembrane region" description="Helical" evidence="5">
    <location>
        <begin position="428"/>
        <end position="449"/>
    </location>
</feature>
<reference evidence="7 8" key="1">
    <citation type="submission" date="2024-03" db="EMBL/GenBank/DDBJ databases">
        <title>Complete genome sequence of the green alga Chloropicon roscoffensis RCC1871.</title>
        <authorList>
            <person name="Lemieux C."/>
            <person name="Pombert J.-F."/>
            <person name="Otis C."/>
            <person name="Turmel M."/>
        </authorList>
    </citation>
    <scope>NUCLEOTIDE SEQUENCE [LARGE SCALE GENOMIC DNA]</scope>
    <source>
        <strain evidence="7 8">RCC1871</strain>
    </source>
</reference>
<keyword evidence="2 5" id="KW-0812">Transmembrane</keyword>
<dbReference type="GO" id="GO:0000139">
    <property type="term" value="C:Golgi membrane"/>
    <property type="evidence" value="ECO:0007669"/>
    <property type="project" value="InterPro"/>
</dbReference>
<dbReference type="PANTHER" id="PTHR10231">
    <property type="entry name" value="NUCLEOTIDE-SUGAR TRANSMEMBRANE TRANSPORTER"/>
    <property type="match status" value="1"/>
</dbReference>
<keyword evidence="8" id="KW-1185">Reference proteome</keyword>
<protein>
    <submittedName>
        <fullName evidence="7">CMP-sialic acid transporter</fullName>
    </submittedName>
</protein>
<evidence type="ECO:0000256" key="4">
    <source>
        <dbReference type="ARBA" id="ARBA00023136"/>
    </source>
</evidence>
<evidence type="ECO:0000259" key="6">
    <source>
        <dbReference type="PROSITE" id="PS50800"/>
    </source>
</evidence>
<dbReference type="PROSITE" id="PS50800">
    <property type="entry name" value="SAP"/>
    <property type="match status" value="1"/>
</dbReference>
<feature type="transmembrane region" description="Helical" evidence="5">
    <location>
        <begin position="396"/>
        <end position="416"/>
    </location>
</feature>
<dbReference type="InterPro" id="IPR007271">
    <property type="entry name" value="Nuc_sug_transpt"/>
</dbReference>
<evidence type="ECO:0000313" key="7">
    <source>
        <dbReference type="EMBL" id="WZN64860.1"/>
    </source>
</evidence>
<feature type="transmembrane region" description="Helical" evidence="5">
    <location>
        <begin position="331"/>
        <end position="348"/>
    </location>
</feature>
<evidence type="ECO:0000256" key="3">
    <source>
        <dbReference type="ARBA" id="ARBA00022989"/>
    </source>
</evidence>
<dbReference type="AlphaFoldDB" id="A0AAX4PFS8"/>
<dbReference type="Proteomes" id="UP001472866">
    <property type="component" value="Chromosome 10"/>
</dbReference>
<evidence type="ECO:0000256" key="2">
    <source>
        <dbReference type="ARBA" id="ARBA00022692"/>
    </source>
</evidence>
<organism evidence="7 8">
    <name type="scientific">Chloropicon roscoffensis</name>
    <dbReference type="NCBI Taxonomy" id="1461544"/>
    <lineage>
        <taxon>Eukaryota</taxon>
        <taxon>Viridiplantae</taxon>
        <taxon>Chlorophyta</taxon>
        <taxon>Chloropicophyceae</taxon>
        <taxon>Chloropicales</taxon>
        <taxon>Chloropicaceae</taxon>
        <taxon>Chloropicon</taxon>
    </lineage>
</organism>
<keyword evidence="4 5" id="KW-0472">Membrane</keyword>
<dbReference type="EMBL" id="CP151510">
    <property type="protein sequence ID" value="WZN64860.1"/>
    <property type="molecule type" value="Genomic_DNA"/>
</dbReference>
<dbReference type="GO" id="GO:0015165">
    <property type="term" value="F:pyrimidine nucleotide-sugar transmembrane transporter activity"/>
    <property type="evidence" value="ECO:0007669"/>
    <property type="project" value="InterPro"/>
</dbReference>
<gene>
    <name evidence="7" type="ORF">HKI87_10g64170</name>
</gene>
<accession>A0AAX4PFS8</accession>
<evidence type="ECO:0000256" key="1">
    <source>
        <dbReference type="ARBA" id="ARBA00004141"/>
    </source>
</evidence>
<evidence type="ECO:0000256" key="5">
    <source>
        <dbReference type="SAM" id="Phobius"/>
    </source>
</evidence>
<comment type="subcellular location">
    <subcellularLocation>
        <location evidence="1">Membrane</location>
        <topology evidence="1">Multi-pass membrane protein</topology>
    </subcellularLocation>
</comment>
<feature type="domain" description="SAP" evidence="6">
    <location>
        <begin position="20"/>
        <end position="54"/>
    </location>
</feature>
<dbReference type="InterPro" id="IPR003034">
    <property type="entry name" value="SAP_dom"/>
</dbReference>